<accession>A0A2N6UFL7</accession>
<keyword evidence="9" id="KW-1185">Reference proteome</keyword>
<dbReference type="SUPFAM" id="SSF53756">
    <property type="entry name" value="UDP-Glycosyltransferase/glycogen phosphorylase"/>
    <property type="match status" value="1"/>
</dbReference>
<evidence type="ECO:0000256" key="4">
    <source>
        <dbReference type="ARBA" id="ARBA00022741"/>
    </source>
</evidence>
<dbReference type="Pfam" id="PF26334">
    <property type="entry name" value="Gtf3_N"/>
    <property type="match status" value="1"/>
</dbReference>
<evidence type="ECO:0000256" key="5">
    <source>
        <dbReference type="HAMAP-Rule" id="MF_00841"/>
    </source>
</evidence>
<feature type="binding site" evidence="5">
    <location>
        <position position="16"/>
    </location>
    <ligand>
        <name>UDP</name>
        <dbReference type="ChEBI" id="CHEBI:58223"/>
    </ligand>
</feature>
<evidence type="ECO:0000256" key="2">
    <source>
        <dbReference type="ARBA" id="ARBA00022676"/>
    </source>
</evidence>
<dbReference type="InterPro" id="IPR058591">
    <property type="entry name" value="Gtf3_N"/>
</dbReference>
<comment type="domain">
    <text evidence="5">Dimerizes via the C-terminus; dimerization is required for tetramer formation. Binds protein substrate via an exposed loop in the N-terminus.</text>
</comment>
<feature type="binding site" evidence="5">
    <location>
        <position position="180"/>
    </location>
    <ligand>
        <name>UDP</name>
        <dbReference type="ChEBI" id="CHEBI:58223"/>
    </ligand>
</feature>
<gene>
    <name evidence="5" type="primary">gtf3</name>
    <name evidence="8" type="ORF">CJ191_02185</name>
</gene>
<organism evidence="8 9">
    <name type="scientific">Aerococcus viridans</name>
    <dbReference type="NCBI Taxonomy" id="1377"/>
    <lineage>
        <taxon>Bacteria</taxon>
        <taxon>Bacillati</taxon>
        <taxon>Bacillota</taxon>
        <taxon>Bacilli</taxon>
        <taxon>Lactobacillales</taxon>
        <taxon>Aerococcaceae</taxon>
        <taxon>Aerococcus</taxon>
    </lineage>
</organism>
<dbReference type="PIRSF" id="PIRSF007023">
    <property type="entry name" value="UDP-Galf_transf"/>
    <property type="match status" value="1"/>
</dbReference>
<dbReference type="InterPro" id="IPR043676">
    <property type="entry name" value="Gtf3"/>
</dbReference>
<evidence type="ECO:0000313" key="8">
    <source>
        <dbReference type="EMBL" id="PMC80393.1"/>
    </source>
</evidence>
<name>A0A2N6UFL7_9LACT</name>
<evidence type="ECO:0000256" key="1">
    <source>
        <dbReference type="ARBA" id="ARBA00004922"/>
    </source>
</evidence>
<protein>
    <recommendedName>
        <fullName evidence="5">Glucosyltransferase 3</fullName>
        <ecNumber evidence="5">2.4.1.-</ecNumber>
    </recommendedName>
</protein>
<comment type="similarity">
    <text evidence="5">Belongs to the Gtf3 glucosyltransferase family.</text>
</comment>
<evidence type="ECO:0000259" key="6">
    <source>
        <dbReference type="Pfam" id="PF26334"/>
    </source>
</evidence>
<comment type="caution">
    <text evidence="8">The sequence shown here is derived from an EMBL/GenBank/DDBJ whole genome shotgun (WGS) entry which is preliminary data.</text>
</comment>
<keyword evidence="3 5" id="KW-0808">Transferase</keyword>
<dbReference type="OrthoDB" id="9790931at2"/>
<dbReference type="Pfam" id="PF26337">
    <property type="entry name" value="Gtf3_C"/>
    <property type="match status" value="1"/>
</dbReference>
<proteinExistence type="inferred from homology"/>
<evidence type="ECO:0000313" key="9">
    <source>
        <dbReference type="Proteomes" id="UP000235701"/>
    </source>
</evidence>
<dbReference type="RefSeq" id="WP_070468321.1">
    <property type="nucleotide sequence ID" value="NZ_PNHQ01000003.1"/>
</dbReference>
<dbReference type="Proteomes" id="UP000235701">
    <property type="component" value="Unassembled WGS sequence"/>
</dbReference>
<keyword evidence="4 5" id="KW-0547">Nucleotide-binding</keyword>
<feature type="domain" description="Glucosyltransferase 3-like N-terminal" evidence="6">
    <location>
        <begin position="3"/>
        <end position="154"/>
    </location>
</feature>
<comment type="subunit">
    <text evidence="5">Homotetramer; a dimer of dimers.</text>
</comment>
<dbReference type="InterPro" id="IPR058592">
    <property type="entry name" value="Gtf3_C"/>
</dbReference>
<dbReference type="EMBL" id="PNHQ01000003">
    <property type="protein sequence ID" value="PMC80393.1"/>
    <property type="molecule type" value="Genomic_DNA"/>
</dbReference>
<dbReference type="HAMAP" id="MF_00841">
    <property type="entry name" value="Gtf3"/>
    <property type="match status" value="1"/>
</dbReference>
<comment type="function">
    <text evidence="5">Required for polymorphic O-glycosylation of the serine-rich repeat protein in this bacteria. Catalyzes the second step in glycosylation by transferring a sugar from a UDP-activated sugar to the terminal GlcNAc moiety of the 3-O-(N-acetyl-alpha-D-glucosaminyl)-L-seryl-[protein] resulting from the first glycosylation step.</text>
</comment>
<dbReference type="GO" id="GO:0000166">
    <property type="term" value="F:nucleotide binding"/>
    <property type="evidence" value="ECO:0007669"/>
    <property type="project" value="UniProtKB-KW"/>
</dbReference>
<evidence type="ECO:0000256" key="3">
    <source>
        <dbReference type="ARBA" id="ARBA00022679"/>
    </source>
</evidence>
<sequence length="334" mass="37721">MRTHITNLYGQSSESTAMISQNMTAQVARELGINELGIYNYPITVDSPGELSTRLDGIIASVSAEDIVILQLPTWNSLEFEQALVNKLKSYRNVKIAIYLHDVVPLQFKSNYYLMAPYIELFNQVDCLIVPSENMKNRLIEEGLTIENIIIQQMWDHPIAYDLSKTTFKREIHFAGSAEKFDFVKDWAGEIPLKVYSNPIGEDLNEKTTYLGWHSDAALVSHLSEGGFGLVWTENPDIQEYFALCNSYKLGTYLAAGIPVIVPRNLSNAQLINDHQLGFVVDSLDEADAIIAKISMEEYEVFKENVANFAFLLRTGQFTKKVLTDAIHQIVLNK</sequence>
<keyword evidence="2 5" id="KW-0328">Glycosyltransferase</keyword>
<feature type="binding site" evidence="5">
    <location>
        <begin position="247"/>
        <end position="252"/>
    </location>
    <ligand>
        <name>UDP</name>
        <dbReference type="ChEBI" id="CHEBI:58223"/>
    </ligand>
</feature>
<comment type="pathway">
    <text evidence="1 5">Protein modification; protein glycosylation.</text>
</comment>
<feature type="domain" description="Glucosyltransferase 3-like C-terminal" evidence="7">
    <location>
        <begin position="172"/>
        <end position="326"/>
    </location>
</feature>
<evidence type="ECO:0000259" key="7">
    <source>
        <dbReference type="Pfam" id="PF26337"/>
    </source>
</evidence>
<dbReference type="GO" id="GO:0035251">
    <property type="term" value="F:UDP-glucosyltransferase activity"/>
    <property type="evidence" value="ECO:0007669"/>
    <property type="project" value="InterPro"/>
</dbReference>
<dbReference type="Gene3D" id="3.40.50.2000">
    <property type="entry name" value="Glycogen Phosphorylase B"/>
    <property type="match status" value="2"/>
</dbReference>
<dbReference type="EC" id="2.4.1.-" evidence="5"/>
<dbReference type="UniPathway" id="UPA00378"/>
<reference evidence="8 9" key="1">
    <citation type="submission" date="2017-09" db="EMBL/GenBank/DDBJ databases">
        <title>Bacterial strain isolated from the female urinary microbiota.</title>
        <authorList>
            <person name="Thomas-White K."/>
            <person name="Kumar N."/>
            <person name="Forster S."/>
            <person name="Putonti C."/>
            <person name="Lawley T."/>
            <person name="Wolfe A.J."/>
        </authorList>
    </citation>
    <scope>NUCLEOTIDE SEQUENCE [LARGE SCALE GENOMIC DNA]</scope>
    <source>
        <strain evidence="8 9">UMB0240</strain>
    </source>
</reference>
<dbReference type="AlphaFoldDB" id="A0A2N6UFL7"/>